<dbReference type="Pfam" id="PF09335">
    <property type="entry name" value="VTT_dom"/>
    <property type="match status" value="1"/>
</dbReference>
<comment type="subcellular location">
    <subcellularLocation>
        <location evidence="1">Cell membrane</location>
        <topology evidence="1">Multi-pass membrane protein</topology>
    </subcellularLocation>
</comment>
<feature type="transmembrane region" description="Helical" evidence="7">
    <location>
        <begin position="7"/>
        <end position="29"/>
    </location>
</feature>
<evidence type="ECO:0000313" key="9">
    <source>
        <dbReference type="EMBL" id="AEF93256.1"/>
    </source>
</evidence>
<gene>
    <name evidence="9" type="ordered locus">Desca_0360</name>
</gene>
<dbReference type="EMBL" id="CP002736">
    <property type="protein sequence ID" value="AEF93256.1"/>
    <property type="molecule type" value="Genomic_DNA"/>
</dbReference>
<evidence type="ECO:0000256" key="4">
    <source>
        <dbReference type="ARBA" id="ARBA00022692"/>
    </source>
</evidence>
<dbReference type="HOGENOM" id="CLU_044208_1_2_9"/>
<dbReference type="AlphaFoldDB" id="F6B6I5"/>
<sequence length="203" mass="22443">MHIIDAILMKVIVIISSLGYWGVGLGMLIESCNIPLPSEVILPLGGYLVSTGQLTFWGAVAAGTIGGTIGSVISYYIGLLAGRPFLFKYGRYLGIGESKIIKGEQYFARYGEITVLFTRLLPVVRTFISLPAGMAGMNFSRFVIYTIIGSIPWSIALVYAGFILGQNWQALKPWFHRMDLVVIVLLLGLVVFYWQKKKLKQLS</sequence>
<dbReference type="InterPro" id="IPR051311">
    <property type="entry name" value="DedA_domain"/>
</dbReference>
<keyword evidence="3" id="KW-1003">Cell membrane</keyword>
<dbReference type="PANTHER" id="PTHR42709">
    <property type="entry name" value="ALKALINE PHOSPHATASE LIKE PROTEIN"/>
    <property type="match status" value="1"/>
</dbReference>
<dbReference type="KEGG" id="dca:Desca_0360"/>
<protein>
    <submittedName>
        <fullName evidence="9">SNARE associated Golgi protein</fullName>
    </submittedName>
</protein>
<keyword evidence="6 7" id="KW-0472">Membrane</keyword>
<evidence type="ECO:0000259" key="8">
    <source>
        <dbReference type="Pfam" id="PF09335"/>
    </source>
</evidence>
<evidence type="ECO:0000256" key="7">
    <source>
        <dbReference type="SAM" id="Phobius"/>
    </source>
</evidence>
<dbReference type="Proteomes" id="UP000009226">
    <property type="component" value="Chromosome"/>
</dbReference>
<proteinExistence type="inferred from homology"/>
<dbReference type="eggNOG" id="COG0586">
    <property type="taxonomic scope" value="Bacteria"/>
</dbReference>
<dbReference type="PANTHER" id="PTHR42709:SF6">
    <property type="entry name" value="UNDECAPRENYL PHOSPHATE TRANSPORTER A"/>
    <property type="match status" value="1"/>
</dbReference>
<feature type="domain" description="VTT" evidence="8">
    <location>
        <begin position="36"/>
        <end position="161"/>
    </location>
</feature>
<dbReference type="InterPro" id="IPR032816">
    <property type="entry name" value="VTT_dom"/>
</dbReference>
<feature type="transmembrane region" description="Helical" evidence="7">
    <location>
        <begin position="142"/>
        <end position="162"/>
    </location>
</feature>
<dbReference type="RefSeq" id="WP_013809575.1">
    <property type="nucleotide sequence ID" value="NC_015565.1"/>
</dbReference>
<keyword evidence="4 7" id="KW-0812">Transmembrane</keyword>
<evidence type="ECO:0000256" key="6">
    <source>
        <dbReference type="ARBA" id="ARBA00023136"/>
    </source>
</evidence>
<evidence type="ECO:0000256" key="5">
    <source>
        <dbReference type="ARBA" id="ARBA00022989"/>
    </source>
</evidence>
<evidence type="ECO:0000256" key="1">
    <source>
        <dbReference type="ARBA" id="ARBA00004651"/>
    </source>
</evidence>
<accession>F6B6I5</accession>
<evidence type="ECO:0000256" key="3">
    <source>
        <dbReference type="ARBA" id="ARBA00022475"/>
    </source>
</evidence>
<evidence type="ECO:0000313" key="10">
    <source>
        <dbReference type="Proteomes" id="UP000009226"/>
    </source>
</evidence>
<name>F6B6I5_DESCC</name>
<feature type="transmembrane region" description="Helical" evidence="7">
    <location>
        <begin position="56"/>
        <end position="81"/>
    </location>
</feature>
<reference evidence="9" key="1">
    <citation type="submission" date="2011-05" db="EMBL/GenBank/DDBJ databases">
        <title>Complete sequence of Desulfotomaculum carboxydivorans CO-1-SRB.</title>
        <authorList>
            <consortium name="US DOE Joint Genome Institute"/>
            <person name="Lucas S."/>
            <person name="Han J."/>
            <person name="Lapidus A."/>
            <person name="Cheng J.-F."/>
            <person name="Goodwin L."/>
            <person name="Pitluck S."/>
            <person name="Peters L."/>
            <person name="Mikhailova N."/>
            <person name="Lu M."/>
            <person name="Han C."/>
            <person name="Tapia R."/>
            <person name="Land M."/>
            <person name="Hauser L."/>
            <person name="Kyrpides N."/>
            <person name="Ivanova N."/>
            <person name="Pagani I."/>
            <person name="Stams A."/>
            <person name="Plugge C."/>
            <person name="Muyzer G."/>
            <person name="Kuever J."/>
            <person name="Parshina S."/>
            <person name="Ivanova A."/>
            <person name="Nazina T."/>
            <person name="Woyke T."/>
        </authorList>
    </citation>
    <scope>NUCLEOTIDE SEQUENCE [LARGE SCALE GENOMIC DNA]</scope>
    <source>
        <strain evidence="9">CO-1-SRB</strain>
    </source>
</reference>
<keyword evidence="5 7" id="KW-1133">Transmembrane helix</keyword>
<evidence type="ECO:0000256" key="2">
    <source>
        <dbReference type="ARBA" id="ARBA00010792"/>
    </source>
</evidence>
<keyword evidence="10" id="KW-1185">Reference proteome</keyword>
<comment type="similarity">
    <text evidence="2">Belongs to the DedA family.</text>
</comment>
<dbReference type="GO" id="GO:0005886">
    <property type="term" value="C:plasma membrane"/>
    <property type="evidence" value="ECO:0007669"/>
    <property type="project" value="UniProtKB-SubCell"/>
</dbReference>
<dbReference type="STRING" id="868595.Desca_0360"/>
<organism evidence="9 10">
    <name type="scientific">Desulfotomaculum nigrificans (strain DSM 14880 / VKM B-2319 / CO-1-SRB)</name>
    <name type="common">Desulfotomaculum carboxydivorans</name>
    <dbReference type="NCBI Taxonomy" id="868595"/>
    <lineage>
        <taxon>Bacteria</taxon>
        <taxon>Bacillati</taxon>
        <taxon>Bacillota</taxon>
        <taxon>Clostridia</taxon>
        <taxon>Eubacteriales</taxon>
        <taxon>Desulfotomaculaceae</taxon>
        <taxon>Desulfotomaculum</taxon>
    </lineage>
</organism>
<feature type="transmembrane region" description="Helical" evidence="7">
    <location>
        <begin position="174"/>
        <end position="194"/>
    </location>
</feature>